<evidence type="ECO:0000256" key="1">
    <source>
        <dbReference type="SAM" id="MobiDB-lite"/>
    </source>
</evidence>
<name>A0ABD0YI94_9HEMI</name>
<sequence>MASKRRNPVQKNRMQETICLPFPVNRSGRAKRHKKGRIPNKDQIPDLRRVWRKGATPPPRDSLSSLVHSSLVRTTFGQLPSSEAQLEKSPEGSTTPLTRGSDVILTEITSPDRNRLKELGEVSPLSPDLTVLYRIPVLTPLQIVLARIVPPNGPQFESFSSGNNSSIPLRLQRLSQLDQYFLGRSEFRCVLPRLSPFPNSHLLASYNSSPI</sequence>
<organism evidence="2 3">
    <name type="scientific">Ranatra chinensis</name>
    <dbReference type="NCBI Taxonomy" id="642074"/>
    <lineage>
        <taxon>Eukaryota</taxon>
        <taxon>Metazoa</taxon>
        <taxon>Ecdysozoa</taxon>
        <taxon>Arthropoda</taxon>
        <taxon>Hexapoda</taxon>
        <taxon>Insecta</taxon>
        <taxon>Pterygota</taxon>
        <taxon>Neoptera</taxon>
        <taxon>Paraneoptera</taxon>
        <taxon>Hemiptera</taxon>
        <taxon>Heteroptera</taxon>
        <taxon>Panheteroptera</taxon>
        <taxon>Nepomorpha</taxon>
        <taxon>Nepidae</taxon>
        <taxon>Ranatrinae</taxon>
        <taxon>Ranatra</taxon>
    </lineage>
</organism>
<gene>
    <name evidence="2" type="ORF">AAG570_012152</name>
</gene>
<feature type="compositionally biased region" description="Basic residues" evidence="1">
    <location>
        <begin position="28"/>
        <end position="38"/>
    </location>
</feature>
<evidence type="ECO:0000313" key="2">
    <source>
        <dbReference type="EMBL" id="KAL1130911.1"/>
    </source>
</evidence>
<dbReference type="Proteomes" id="UP001558652">
    <property type="component" value="Unassembled WGS sequence"/>
</dbReference>
<dbReference type="EMBL" id="JBFDAA010000007">
    <property type="protein sequence ID" value="KAL1130911.1"/>
    <property type="molecule type" value="Genomic_DNA"/>
</dbReference>
<reference evidence="2 3" key="1">
    <citation type="submission" date="2024-07" db="EMBL/GenBank/DDBJ databases">
        <title>Chromosome-level genome assembly of the water stick insect Ranatra chinensis (Heteroptera: Nepidae).</title>
        <authorList>
            <person name="Liu X."/>
        </authorList>
    </citation>
    <scope>NUCLEOTIDE SEQUENCE [LARGE SCALE GENOMIC DNA]</scope>
    <source>
        <strain evidence="2">Cailab_2021Rc</strain>
        <tissue evidence="2">Muscle</tissue>
    </source>
</reference>
<feature type="region of interest" description="Disordered" evidence="1">
    <location>
        <begin position="1"/>
        <end position="41"/>
    </location>
</feature>
<feature type="region of interest" description="Disordered" evidence="1">
    <location>
        <begin position="78"/>
        <end position="102"/>
    </location>
</feature>
<accession>A0ABD0YI94</accession>
<dbReference type="AlphaFoldDB" id="A0ABD0YI94"/>
<protein>
    <submittedName>
        <fullName evidence="2">Uncharacterized protein</fullName>
    </submittedName>
</protein>
<comment type="caution">
    <text evidence="2">The sequence shown here is derived from an EMBL/GenBank/DDBJ whole genome shotgun (WGS) entry which is preliminary data.</text>
</comment>
<keyword evidence="3" id="KW-1185">Reference proteome</keyword>
<proteinExistence type="predicted"/>
<evidence type="ECO:0000313" key="3">
    <source>
        <dbReference type="Proteomes" id="UP001558652"/>
    </source>
</evidence>